<reference evidence="1 2" key="1">
    <citation type="submission" date="2020-07" db="EMBL/GenBank/DDBJ databases">
        <title>Sequencing the genomes of 1000 actinobacteria strains.</title>
        <authorList>
            <person name="Klenk H.-P."/>
        </authorList>
    </citation>
    <scope>NUCLEOTIDE SEQUENCE [LARGE SCALE GENOMIC DNA]</scope>
    <source>
        <strain evidence="1 2">DSM 45763</strain>
    </source>
</reference>
<comment type="caution">
    <text evidence="1">The sequence shown here is derived from an EMBL/GenBank/DDBJ whole genome shotgun (WGS) entry which is preliminary data.</text>
</comment>
<dbReference type="InterPro" id="IPR036375">
    <property type="entry name" value="Hemopexin-like_dom_sf"/>
</dbReference>
<dbReference type="RefSeq" id="WP_179818005.1">
    <property type="nucleotide sequence ID" value="NZ_JACCCO010000001.1"/>
</dbReference>
<dbReference type="Pfam" id="PF00045">
    <property type="entry name" value="Hemopexin"/>
    <property type="match status" value="2"/>
</dbReference>
<evidence type="ECO:0000313" key="1">
    <source>
        <dbReference type="EMBL" id="NYF38220.1"/>
    </source>
</evidence>
<dbReference type="Gene3D" id="3.40.80.10">
    <property type="entry name" value="Peptidoglycan recognition protein-like"/>
    <property type="match status" value="1"/>
</dbReference>
<organism evidence="1 2">
    <name type="scientific">Streptosporangium sandarakinum</name>
    <dbReference type="NCBI Taxonomy" id="1260955"/>
    <lineage>
        <taxon>Bacteria</taxon>
        <taxon>Bacillati</taxon>
        <taxon>Actinomycetota</taxon>
        <taxon>Actinomycetes</taxon>
        <taxon>Streptosporangiales</taxon>
        <taxon>Streptosporangiaceae</taxon>
        <taxon>Streptosporangium</taxon>
    </lineage>
</organism>
<dbReference type="PROSITE" id="PS51642">
    <property type="entry name" value="HEMOPEXIN_2"/>
    <property type="match status" value="2"/>
</dbReference>
<accession>A0A852UQD9</accession>
<dbReference type="SMART" id="SM00120">
    <property type="entry name" value="HX"/>
    <property type="match status" value="2"/>
</dbReference>
<dbReference type="EMBL" id="JACCCO010000001">
    <property type="protein sequence ID" value="NYF38220.1"/>
    <property type="molecule type" value="Genomic_DNA"/>
</dbReference>
<evidence type="ECO:0008006" key="3">
    <source>
        <dbReference type="Google" id="ProtNLM"/>
    </source>
</evidence>
<dbReference type="InterPro" id="IPR036505">
    <property type="entry name" value="Amidase/PGRP_sf"/>
</dbReference>
<dbReference type="AlphaFoldDB" id="A0A852UQD9"/>
<dbReference type="Proteomes" id="UP000576393">
    <property type="component" value="Unassembled WGS sequence"/>
</dbReference>
<dbReference type="InterPro" id="IPR018487">
    <property type="entry name" value="Hemopexin-like_repeat"/>
</dbReference>
<gene>
    <name evidence="1" type="ORF">HDA43_000379</name>
</gene>
<dbReference type="GO" id="GO:0009253">
    <property type="term" value="P:peptidoglycan catabolic process"/>
    <property type="evidence" value="ECO:0007669"/>
    <property type="project" value="InterPro"/>
</dbReference>
<dbReference type="SUPFAM" id="SSF50923">
    <property type="entry name" value="Hemopexin-like domain"/>
    <property type="match status" value="1"/>
</dbReference>
<sequence>MGTGVHFFRAGQCLRYDRGEDAAGVSLAVRGNWPGIAEAGFDQPDAAVNLETGKVFFFRGPDYVRYDIATDRADSGYPLPIAGNWPGLREAGFDADIDAAANWGNGKVYLFKGPNYLRYDIATDRADPGYPLPIAGNWPGLADAGFGASVRAAVDLFDGRDLWLPNAERMPAAKSGPKYRPLPWRGVLHTTEGPTIAGALQTFRDTDFWPTLTIEPNTFRVVQHYSLNAGARALSDRATPANAARCVQIEIVGFAAQTPSWAPEQLAFVRDVIRDIESLVPIPRQSGRTFLDAAGVNSRPGNRMSVEEWNRFSGWCGHQHVPGESHWDPGALDIDILLS</sequence>
<name>A0A852UQD9_9ACTN</name>
<proteinExistence type="predicted"/>
<dbReference type="GO" id="GO:0008745">
    <property type="term" value="F:N-acetylmuramoyl-L-alanine amidase activity"/>
    <property type="evidence" value="ECO:0007669"/>
    <property type="project" value="InterPro"/>
</dbReference>
<evidence type="ECO:0000313" key="2">
    <source>
        <dbReference type="Proteomes" id="UP000576393"/>
    </source>
</evidence>
<protein>
    <recommendedName>
        <fullName evidence="3">Hemopexin</fullName>
    </recommendedName>
</protein>
<keyword evidence="2" id="KW-1185">Reference proteome</keyword>
<dbReference type="Gene3D" id="2.110.10.10">
    <property type="entry name" value="Hemopexin-like domain"/>
    <property type="match status" value="2"/>
</dbReference>